<accession>A0A7T5R108</accession>
<organism evidence="1 2">
    <name type="scientific">Micavibrio aeruginosavorus</name>
    <dbReference type="NCBI Taxonomy" id="349221"/>
    <lineage>
        <taxon>Bacteria</taxon>
        <taxon>Pseudomonadati</taxon>
        <taxon>Bdellovibrionota</taxon>
        <taxon>Bdellovibrionia</taxon>
        <taxon>Bdellovibrionales</taxon>
        <taxon>Pseudobdellovibrionaceae</taxon>
        <taxon>Micavibrio</taxon>
    </lineage>
</organism>
<proteinExistence type="predicted"/>
<sequence>MGVIPATVSERARSRILGQAVQNQGSVGVMLSIAKGKGCGGNEYKWGAFVQSVPEGHEQIKVSDDFSIFVPLIDSLNMFGMTIDFGPDENGKNIGSECFRFINPNESGRCGCGASVTFKSQP</sequence>
<dbReference type="InterPro" id="IPR035903">
    <property type="entry name" value="HesB-like_dom_sf"/>
</dbReference>
<dbReference type="Gene3D" id="2.60.300.12">
    <property type="entry name" value="HesB-like domain"/>
    <property type="match status" value="1"/>
</dbReference>
<gene>
    <name evidence="1" type="ORF">HYS17_08400</name>
</gene>
<evidence type="ECO:0008006" key="3">
    <source>
        <dbReference type="Google" id="ProtNLM"/>
    </source>
</evidence>
<dbReference type="AlphaFoldDB" id="A0A7T5R108"/>
<evidence type="ECO:0000313" key="1">
    <source>
        <dbReference type="EMBL" id="QQG35542.1"/>
    </source>
</evidence>
<reference evidence="1 2" key="1">
    <citation type="submission" date="2020-07" db="EMBL/GenBank/DDBJ databases">
        <title>Huge and variable diversity of episymbiotic CPR bacteria and DPANN archaea in groundwater ecosystems.</title>
        <authorList>
            <person name="He C.Y."/>
            <person name="Keren R."/>
            <person name="Whittaker M."/>
            <person name="Farag I.F."/>
            <person name="Doudna J."/>
            <person name="Cate J.H.D."/>
            <person name="Banfield J.F."/>
        </authorList>
    </citation>
    <scope>NUCLEOTIDE SEQUENCE [LARGE SCALE GENOMIC DNA]</scope>
    <source>
        <strain evidence="1">NC_groundwater_70_Ag_B-0.1um_54_66</strain>
    </source>
</reference>
<evidence type="ECO:0000313" key="2">
    <source>
        <dbReference type="Proteomes" id="UP000595362"/>
    </source>
</evidence>
<dbReference type="EMBL" id="CP066681">
    <property type="protein sequence ID" value="QQG35542.1"/>
    <property type="molecule type" value="Genomic_DNA"/>
</dbReference>
<dbReference type="SUPFAM" id="SSF89360">
    <property type="entry name" value="HesB-like domain"/>
    <property type="match status" value="1"/>
</dbReference>
<protein>
    <recommendedName>
        <fullName evidence="3">Iron-sulfur cluster assembly accessory protein</fullName>
    </recommendedName>
</protein>
<name>A0A7T5R108_9BACT</name>
<dbReference type="Proteomes" id="UP000595362">
    <property type="component" value="Chromosome"/>
</dbReference>